<feature type="domain" description="Phospholipid/glycerol acyltransferase" evidence="1">
    <location>
        <begin position="55"/>
        <end position="168"/>
    </location>
</feature>
<accession>A0A9D2DWG6</accession>
<protein>
    <recommendedName>
        <fullName evidence="1">Phospholipid/glycerol acyltransferase domain-containing protein</fullName>
    </recommendedName>
</protein>
<sequence>MKQNKEPKRYDFARKPKKPSKLWMWIANKFAIDPRLKGRPVTINKINMEGIEPPYLLLATHASMLDFPLMYKAVAPYGANNVVAIDAIRDVGDWLMRQLGCICKRKFVKDLHLIKNMKYCIDTLGDIVCVYPEARYSFDGTTSFLPDSLGKSGKLMKVPVVVLRMYGPFISAPQWNKVEQHLPMRADLVCVANAEEVKTLSAAELNARIHKELQRDEYAWQKEEGIRNTYEKRAEGLHHILYQCPHCKKEFEMYSKGTKLWCNACKKVWEMSDLGELHAEEGETEFSHIPDWMAWERQNVREEVESGKYHFEDEVTVHTLPNAKRFYDQGMGKLVQTVEGTHLTCTAYGKPVDLFWAGNELESVHVEYDYPFRKDKYKKNIFGDCIDISVHDDSYWLHPVSNRTQLSKFSFATEEIFRLAQERVKREHSAKQN</sequence>
<dbReference type="InterPro" id="IPR002123">
    <property type="entry name" value="Plipid/glycerol_acylTrfase"/>
</dbReference>
<dbReference type="EMBL" id="DXBS01000050">
    <property type="protein sequence ID" value="HIZ24305.1"/>
    <property type="molecule type" value="Genomic_DNA"/>
</dbReference>
<name>A0A9D2DWG6_9FIRM</name>
<reference evidence="2" key="2">
    <citation type="submission" date="2021-04" db="EMBL/GenBank/DDBJ databases">
        <authorList>
            <person name="Gilroy R."/>
        </authorList>
    </citation>
    <scope>NUCLEOTIDE SEQUENCE</scope>
    <source>
        <strain evidence="2">CHK33-5263</strain>
    </source>
</reference>
<evidence type="ECO:0000259" key="1">
    <source>
        <dbReference type="SMART" id="SM00563"/>
    </source>
</evidence>
<organism evidence="2 3">
    <name type="scientific">Candidatus Gallimonas intestinigallinarum</name>
    <dbReference type="NCBI Taxonomy" id="2838604"/>
    <lineage>
        <taxon>Bacteria</taxon>
        <taxon>Bacillati</taxon>
        <taxon>Bacillota</taxon>
        <taxon>Clostridia</taxon>
        <taxon>Candidatus Gallimonas</taxon>
    </lineage>
</organism>
<comment type="caution">
    <text evidence="2">The sequence shown here is derived from an EMBL/GenBank/DDBJ whole genome shotgun (WGS) entry which is preliminary data.</text>
</comment>
<evidence type="ECO:0000313" key="3">
    <source>
        <dbReference type="Proteomes" id="UP000824044"/>
    </source>
</evidence>
<evidence type="ECO:0000313" key="2">
    <source>
        <dbReference type="EMBL" id="HIZ24305.1"/>
    </source>
</evidence>
<gene>
    <name evidence="2" type="ORF">H9812_02370</name>
</gene>
<dbReference type="Pfam" id="PF01553">
    <property type="entry name" value="Acyltransferase"/>
    <property type="match status" value="1"/>
</dbReference>
<dbReference type="GO" id="GO:0016746">
    <property type="term" value="F:acyltransferase activity"/>
    <property type="evidence" value="ECO:0007669"/>
    <property type="project" value="InterPro"/>
</dbReference>
<dbReference type="AlphaFoldDB" id="A0A9D2DWG6"/>
<reference evidence="2" key="1">
    <citation type="journal article" date="2021" name="PeerJ">
        <title>Extensive microbial diversity within the chicken gut microbiome revealed by metagenomics and culture.</title>
        <authorList>
            <person name="Gilroy R."/>
            <person name="Ravi A."/>
            <person name="Getino M."/>
            <person name="Pursley I."/>
            <person name="Horton D.L."/>
            <person name="Alikhan N.F."/>
            <person name="Baker D."/>
            <person name="Gharbi K."/>
            <person name="Hall N."/>
            <person name="Watson M."/>
            <person name="Adriaenssens E.M."/>
            <person name="Foster-Nyarko E."/>
            <person name="Jarju S."/>
            <person name="Secka A."/>
            <person name="Antonio M."/>
            <person name="Oren A."/>
            <person name="Chaudhuri R.R."/>
            <person name="La Ragione R."/>
            <person name="Hildebrand F."/>
            <person name="Pallen M.J."/>
        </authorList>
    </citation>
    <scope>NUCLEOTIDE SEQUENCE</scope>
    <source>
        <strain evidence="2">CHK33-5263</strain>
    </source>
</reference>
<dbReference type="SMART" id="SM00563">
    <property type="entry name" value="PlsC"/>
    <property type="match status" value="1"/>
</dbReference>
<proteinExistence type="predicted"/>
<dbReference type="Proteomes" id="UP000824044">
    <property type="component" value="Unassembled WGS sequence"/>
</dbReference>